<dbReference type="Pfam" id="PF00072">
    <property type="entry name" value="Response_reg"/>
    <property type="match status" value="1"/>
</dbReference>
<dbReference type="InterPro" id="IPR027417">
    <property type="entry name" value="P-loop_NTPase"/>
</dbReference>
<evidence type="ECO:0000313" key="10">
    <source>
        <dbReference type="Proteomes" id="UP001484239"/>
    </source>
</evidence>
<reference evidence="9 10" key="1">
    <citation type="submission" date="2024-02" db="EMBL/GenBank/DDBJ databases">
        <title>A novel Gemmatimonadota bacterium.</title>
        <authorList>
            <person name="Du Z.-J."/>
            <person name="Ye Y.-Q."/>
        </authorList>
    </citation>
    <scope>NUCLEOTIDE SEQUENCE [LARGE SCALE GENOMIC DNA]</scope>
    <source>
        <strain evidence="9 10">DH-20</strain>
    </source>
</reference>
<keyword evidence="5" id="KW-0597">Phosphoprotein</keyword>
<dbReference type="InterPro" id="IPR009057">
    <property type="entry name" value="Homeodomain-like_sf"/>
</dbReference>
<dbReference type="PROSITE" id="PS00688">
    <property type="entry name" value="SIGMA54_INTERACT_3"/>
    <property type="match status" value="1"/>
</dbReference>
<keyword evidence="2" id="KW-0067">ATP-binding</keyword>
<sequence length="449" mass="48724">MARILCVDDEAGALEVLKETLRQAGHEPVGVRNVEAAMAVLGRGGIDLVLSDYRMPEHSGLEFLNLIREEGLDVPLVMITGHASVGHAVTAMKAGAIDYVTKPVRAGQLELVVAQALELVRLRRQNQALKSEVTELRAGHELVGESPAFDKLLQVVRAAAPTRASVLLQGESGTGKELIARTIHGLSGRDDGSFITVNCAAMPEHLVESILFGHEKGAFTGAVKQVKGAFERANRGTLLLDEISEMRIDLQAKLLRALQENEFERVGGTAPVRVDVRVIATTNRDLPTEVEEGRFRQDLYYRLNVLPIRVPALRERPDDILRLARHFARRSAGDLDRQAPTFTPEAVERLRTYPWPGNVRELAHAVERAVILSPGPELGPEAFDLLGDAPGAPGNGGLPEGAVVLTSLRIDEAESALIDAALDRTDGNRTQAAALLGMSVRTLRSKLNR</sequence>
<keyword evidence="6" id="KW-0175">Coiled coil</keyword>
<evidence type="ECO:0000259" key="7">
    <source>
        <dbReference type="PROSITE" id="PS50045"/>
    </source>
</evidence>
<dbReference type="InterPro" id="IPR011006">
    <property type="entry name" value="CheY-like_superfamily"/>
</dbReference>
<evidence type="ECO:0000256" key="6">
    <source>
        <dbReference type="SAM" id="Coils"/>
    </source>
</evidence>
<evidence type="ECO:0000259" key="8">
    <source>
        <dbReference type="PROSITE" id="PS50110"/>
    </source>
</evidence>
<evidence type="ECO:0000256" key="2">
    <source>
        <dbReference type="ARBA" id="ARBA00022840"/>
    </source>
</evidence>
<dbReference type="CDD" id="cd00009">
    <property type="entry name" value="AAA"/>
    <property type="match status" value="1"/>
</dbReference>
<dbReference type="Gene3D" id="1.10.8.60">
    <property type="match status" value="1"/>
</dbReference>
<dbReference type="Proteomes" id="UP001484239">
    <property type="component" value="Unassembled WGS sequence"/>
</dbReference>
<dbReference type="SMART" id="SM00382">
    <property type="entry name" value="AAA"/>
    <property type="match status" value="1"/>
</dbReference>
<evidence type="ECO:0000256" key="1">
    <source>
        <dbReference type="ARBA" id="ARBA00022741"/>
    </source>
</evidence>
<evidence type="ECO:0000256" key="4">
    <source>
        <dbReference type="ARBA" id="ARBA00023163"/>
    </source>
</evidence>
<dbReference type="Gene3D" id="1.10.10.60">
    <property type="entry name" value="Homeodomain-like"/>
    <property type="match status" value="1"/>
</dbReference>
<dbReference type="InterPro" id="IPR025944">
    <property type="entry name" value="Sigma_54_int_dom_CS"/>
</dbReference>
<dbReference type="InterPro" id="IPR003593">
    <property type="entry name" value="AAA+_ATPase"/>
</dbReference>
<dbReference type="EMBL" id="JBBHLI010000008">
    <property type="protein sequence ID" value="MEK9502031.1"/>
    <property type="molecule type" value="Genomic_DNA"/>
</dbReference>
<dbReference type="Gene3D" id="3.40.50.300">
    <property type="entry name" value="P-loop containing nucleotide triphosphate hydrolases"/>
    <property type="match status" value="1"/>
</dbReference>
<dbReference type="PRINTS" id="PR01590">
    <property type="entry name" value="HTHFIS"/>
</dbReference>
<evidence type="ECO:0000256" key="3">
    <source>
        <dbReference type="ARBA" id="ARBA00023015"/>
    </source>
</evidence>
<accession>A0ABU9EBC3</accession>
<feature type="modified residue" description="4-aspartylphosphate" evidence="5">
    <location>
        <position position="52"/>
    </location>
</feature>
<dbReference type="RefSeq" id="WP_405280637.1">
    <property type="nucleotide sequence ID" value="NZ_JBBHLI010000008.1"/>
</dbReference>
<dbReference type="SUPFAM" id="SSF52540">
    <property type="entry name" value="P-loop containing nucleoside triphosphate hydrolases"/>
    <property type="match status" value="1"/>
</dbReference>
<organism evidence="9 10">
    <name type="scientific">Gaopeijia maritima</name>
    <dbReference type="NCBI Taxonomy" id="3119007"/>
    <lineage>
        <taxon>Bacteria</taxon>
        <taxon>Pseudomonadati</taxon>
        <taxon>Gemmatimonadota</taxon>
        <taxon>Longimicrobiia</taxon>
        <taxon>Gaopeijiales</taxon>
        <taxon>Gaopeijiaceae</taxon>
        <taxon>Gaopeijia</taxon>
    </lineage>
</organism>
<evidence type="ECO:0000256" key="5">
    <source>
        <dbReference type="PROSITE-ProRule" id="PRU00169"/>
    </source>
</evidence>
<comment type="caution">
    <text evidence="9">The sequence shown here is derived from an EMBL/GenBank/DDBJ whole genome shotgun (WGS) entry which is preliminary data.</text>
</comment>
<dbReference type="Pfam" id="PF02954">
    <property type="entry name" value="HTH_8"/>
    <property type="match status" value="1"/>
</dbReference>
<dbReference type="SUPFAM" id="SSF46689">
    <property type="entry name" value="Homeodomain-like"/>
    <property type="match status" value="1"/>
</dbReference>
<dbReference type="Pfam" id="PF00158">
    <property type="entry name" value="Sigma54_activat"/>
    <property type="match status" value="1"/>
</dbReference>
<feature type="coiled-coil region" evidence="6">
    <location>
        <begin position="112"/>
        <end position="139"/>
    </location>
</feature>
<dbReference type="InterPro" id="IPR002197">
    <property type="entry name" value="HTH_Fis"/>
</dbReference>
<keyword evidence="1" id="KW-0547">Nucleotide-binding</keyword>
<dbReference type="Gene3D" id="3.40.50.2300">
    <property type="match status" value="1"/>
</dbReference>
<feature type="domain" description="Response regulatory" evidence="8">
    <location>
        <begin position="3"/>
        <end position="117"/>
    </location>
</feature>
<dbReference type="InterPro" id="IPR058031">
    <property type="entry name" value="AAA_lid_NorR"/>
</dbReference>
<keyword evidence="4" id="KW-0804">Transcription</keyword>
<dbReference type="Pfam" id="PF25601">
    <property type="entry name" value="AAA_lid_14"/>
    <property type="match status" value="1"/>
</dbReference>
<dbReference type="InterPro" id="IPR001789">
    <property type="entry name" value="Sig_transdc_resp-reg_receiver"/>
</dbReference>
<evidence type="ECO:0000313" key="9">
    <source>
        <dbReference type="EMBL" id="MEK9502031.1"/>
    </source>
</evidence>
<dbReference type="PROSITE" id="PS50045">
    <property type="entry name" value="SIGMA54_INTERACT_4"/>
    <property type="match status" value="1"/>
</dbReference>
<keyword evidence="10" id="KW-1185">Reference proteome</keyword>
<protein>
    <submittedName>
        <fullName evidence="9">Sigma-54 dependent transcriptional regulator</fullName>
    </submittedName>
</protein>
<dbReference type="PANTHER" id="PTHR32071">
    <property type="entry name" value="TRANSCRIPTIONAL REGULATORY PROTEIN"/>
    <property type="match status" value="1"/>
</dbReference>
<dbReference type="PROSITE" id="PS50110">
    <property type="entry name" value="RESPONSE_REGULATORY"/>
    <property type="match status" value="1"/>
</dbReference>
<keyword evidence="3" id="KW-0805">Transcription regulation</keyword>
<proteinExistence type="predicted"/>
<name>A0ABU9EBC3_9BACT</name>
<dbReference type="InterPro" id="IPR002078">
    <property type="entry name" value="Sigma_54_int"/>
</dbReference>
<feature type="domain" description="Sigma-54 factor interaction" evidence="7">
    <location>
        <begin position="142"/>
        <end position="371"/>
    </location>
</feature>
<dbReference type="PROSITE" id="PS00675">
    <property type="entry name" value="SIGMA54_INTERACT_1"/>
    <property type="match status" value="1"/>
</dbReference>
<dbReference type="SMART" id="SM00448">
    <property type="entry name" value="REC"/>
    <property type="match status" value="1"/>
</dbReference>
<dbReference type="InterPro" id="IPR025662">
    <property type="entry name" value="Sigma_54_int_dom_ATP-bd_1"/>
</dbReference>
<dbReference type="SUPFAM" id="SSF52172">
    <property type="entry name" value="CheY-like"/>
    <property type="match status" value="1"/>
</dbReference>
<gene>
    <name evidence="9" type="ORF">WI372_13645</name>
</gene>